<feature type="compositionally biased region" description="Low complexity" evidence="2">
    <location>
        <begin position="656"/>
        <end position="668"/>
    </location>
</feature>
<dbReference type="AlphaFoldDB" id="A0AAV2YRV3"/>
<feature type="region of interest" description="Disordered" evidence="2">
    <location>
        <begin position="731"/>
        <end position="757"/>
    </location>
</feature>
<feature type="compositionally biased region" description="Basic and acidic residues" evidence="2">
    <location>
        <begin position="542"/>
        <end position="553"/>
    </location>
</feature>
<dbReference type="GO" id="GO:0005685">
    <property type="term" value="C:U1 snRNP"/>
    <property type="evidence" value="ECO:0007669"/>
    <property type="project" value="TreeGrafter"/>
</dbReference>
<dbReference type="Pfam" id="PF00397">
    <property type="entry name" value="WW"/>
    <property type="match status" value="2"/>
</dbReference>
<dbReference type="GO" id="GO:0003723">
    <property type="term" value="F:RNA binding"/>
    <property type="evidence" value="ECO:0007669"/>
    <property type="project" value="TreeGrafter"/>
</dbReference>
<sequence>MPPMGMQMPRPMQVPGVAPPVMMQHPVMYPTMMAQHARPVAAPVMTATALPTGWSEHFTPQGVRYFYNALTGVSTYDPPTSAVAAAVAQQAKTEPKPGVWMEYKDEASGQMYYYNTETKATVWDQPEEFRMQKARSEVEKMQVVTSAEEQKAEQRARKKDEEQKKVKEEYERLSLEQRVALFKEFLEEKCISPQLKWQDAQRQIVKEGFDEDPRWQFALSTVGQKKQTYAEYCTQIVNKLAVEKRRQFKKNREDFLDLMGSFEATIVKMNYLTWKDVRESPVFFALRKDSRWSALEDEQEKKDLFESFYRDLERKQRQQKEKRRETWKVEYFALLESDKAAGLSLHGRTKLDSELKRKLWALLESAGDNFQTMAKEVEKFEVYDWTEDFIDNLRYKESEQRKTERLQSRAMEDRLATELREKLQAMIEEGKIHAGSTWQECSQLLRSPAPEDNEAAGEGASQPQVKLSERRKARIFKWAVKQLRAKLQEKAAVIKEYLVKAGLTEVTPSTTYETFVAELVNGISKTLTENEPEEGEAGPAEGEVKSSDDDAKTEAASVRQELENLVADHKQNGTKLDLPSFVQQAFSMWQSMKGEKASFHPGTEGDNGRRGSRKRRRRSEADRPHGAMTRSRSRSRSMSRSHSRSRSKSRKRSRSGSDARSGSGSRSASRSRSRGRSAPRPMEVMSKSVLAGPFDDDAPTPNLQPKPVSEAEEKARAEEIIRQARLKLLEKKQANEQDESDLEEGEELEEGETIEEA</sequence>
<dbReference type="GO" id="GO:0071004">
    <property type="term" value="C:U2-type prespliceosome"/>
    <property type="evidence" value="ECO:0007669"/>
    <property type="project" value="TreeGrafter"/>
</dbReference>
<dbReference type="InterPro" id="IPR036020">
    <property type="entry name" value="WW_dom_sf"/>
</dbReference>
<feature type="region of interest" description="Disordered" evidence="2">
    <location>
        <begin position="526"/>
        <end position="557"/>
    </location>
</feature>
<dbReference type="SUPFAM" id="SSF51045">
    <property type="entry name" value="WW domain"/>
    <property type="match status" value="2"/>
</dbReference>
<dbReference type="InterPro" id="IPR039726">
    <property type="entry name" value="Prp40-like"/>
</dbReference>
<feature type="region of interest" description="Disordered" evidence="2">
    <location>
        <begin position="593"/>
        <end position="716"/>
    </location>
</feature>
<evidence type="ECO:0000259" key="3">
    <source>
        <dbReference type="PROSITE" id="PS50020"/>
    </source>
</evidence>
<dbReference type="InterPro" id="IPR001202">
    <property type="entry name" value="WW_dom"/>
</dbReference>
<evidence type="ECO:0000256" key="1">
    <source>
        <dbReference type="SAM" id="Coils"/>
    </source>
</evidence>
<dbReference type="PROSITE" id="PS01159">
    <property type="entry name" value="WW_DOMAIN_1"/>
    <property type="match status" value="1"/>
</dbReference>
<dbReference type="CDD" id="cd00201">
    <property type="entry name" value="WW"/>
    <property type="match status" value="2"/>
</dbReference>
<gene>
    <name evidence="4" type="ORF">N0F65_009260</name>
</gene>
<dbReference type="GO" id="GO:0045292">
    <property type="term" value="P:mRNA cis splicing, via spliceosome"/>
    <property type="evidence" value="ECO:0007669"/>
    <property type="project" value="InterPro"/>
</dbReference>
<dbReference type="PROSITE" id="PS50020">
    <property type="entry name" value="WW_DOMAIN_2"/>
    <property type="match status" value="2"/>
</dbReference>
<comment type="caution">
    <text evidence="4">The sequence shown here is derived from an EMBL/GenBank/DDBJ whole genome shotgun (WGS) entry which is preliminary data.</text>
</comment>
<dbReference type="EMBL" id="DAKRPA010000182">
    <property type="protein sequence ID" value="DAZ95959.1"/>
    <property type="molecule type" value="Genomic_DNA"/>
</dbReference>
<feature type="domain" description="WW" evidence="3">
    <location>
        <begin position="94"/>
        <end position="128"/>
    </location>
</feature>
<evidence type="ECO:0000313" key="4">
    <source>
        <dbReference type="EMBL" id="DAZ95959.1"/>
    </source>
</evidence>
<evidence type="ECO:0000256" key="2">
    <source>
        <dbReference type="SAM" id="MobiDB-lite"/>
    </source>
</evidence>
<name>A0AAV2YRV3_9STRA</name>
<feature type="compositionally biased region" description="Acidic residues" evidence="2">
    <location>
        <begin position="736"/>
        <end position="757"/>
    </location>
</feature>
<dbReference type="PANTHER" id="PTHR11864">
    <property type="entry name" value="PRE-MRNA-PROCESSING PROTEIN PRP40"/>
    <property type="match status" value="1"/>
</dbReference>
<feature type="domain" description="WW" evidence="3">
    <location>
        <begin position="48"/>
        <end position="81"/>
    </location>
</feature>
<feature type="coiled-coil region" evidence="1">
    <location>
        <begin position="144"/>
        <end position="176"/>
    </location>
</feature>
<reference evidence="4" key="2">
    <citation type="journal article" date="2023" name="Microbiol Resour">
        <title>Decontamination and Annotation of the Draft Genome Sequence of the Oomycete Lagenidium giganteum ARSEF 373.</title>
        <authorList>
            <person name="Morgan W.R."/>
            <person name="Tartar A."/>
        </authorList>
    </citation>
    <scope>NUCLEOTIDE SEQUENCE</scope>
    <source>
        <strain evidence="4">ARSEF 373</strain>
    </source>
</reference>
<keyword evidence="5" id="KW-1185">Reference proteome</keyword>
<keyword evidence="1" id="KW-0175">Coiled coil</keyword>
<dbReference type="InterPro" id="IPR036517">
    <property type="entry name" value="FF_domain_sf"/>
</dbReference>
<evidence type="ECO:0000313" key="5">
    <source>
        <dbReference type="Proteomes" id="UP001146120"/>
    </source>
</evidence>
<feature type="compositionally biased region" description="Basic residues" evidence="2">
    <location>
        <begin position="631"/>
        <end position="654"/>
    </location>
</feature>
<proteinExistence type="predicted"/>
<dbReference type="Gene3D" id="2.20.70.10">
    <property type="match status" value="2"/>
</dbReference>
<organism evidence="4 5">
    <name type="scientific">Lagenidium giganteum</name>
    <dbReference type="NCBI Taxonomy" id="4803"/>
    <lineage>
        <taxon>Eukaryota</taxon>
        <taxon>Sar</taxon>
        <taxon>Stramenopiles</taxon>
        <taxon>Oomycota</taxon>
        <taxon>Peronosporomycetes</taxon>
        <taxon>Pythiales</taxon>
        <taxon>Pythiaceae</taxon>
    </lineage>
</organism>
<dbReference type="SUPFAM" id="SSF81698">
    <property type="entry name" value="FF domain"/>
    <property type="match status" value="2"/>
</dbReference>
<dbReference type="SMART" id="SM00456">
    <property type="entry name" value="WW"/>
    <property type="match status" value="2"/>
</dbReference>
<accession>A0AAV2YRV3</accession>
<reference evidence="4" key="1">
    <citation type="submission" date="2022-11" db="EMBL/GenBank/DDBJ databases">
        <authorList>
            <person name="Morgan W.R."/>
            <person name="Tartar A."/>
        </authorList>
    </citation>
    <scope>NUCLEOTIDE SEQUENCE</scope>
    <source>
        <strain evidence="4">ARSEF 373</strain>
    </source>
</reference>
<dbReference type="PANTHER" id="PTHR11864:SF0">
    <property type="entry name" value="PRP40 PRE-MRNA PROCESSING FACTOR 40 HOMOLOG A (YEAST)"/>
    <property type="match status" value="1"/>
</dbReference>
<dbReference type="Gene3D" id="1.10.10.440">
    <property type="entry name" value="FF domain"/>
    <property type="match status" value="2"/>
</dbReference>
<protein>
    <recommendedName>
        <fullName evidence="3">WW domain-containing protein</fullName>
    </recommendedName>
</protein>
<dbReference type="Proteomes" id="UP001146120">
    <property type="component" value="Unassembled WGS sequence"/>
</dbReference>